<dbReference type="RefSeq" id="WP_023654044.1">
    <property type="nucleotide sequence ID" value="NZ_CAHS01000011.1"/>
</dbReference>
<evidence type="ECO:0000313" key="2">
    <source>
        <dbReference type="EMBL" id="CCG86222.1"/>
    </source>
</evidence>
<dbReference type="NCBIfam" id="TIGR02554">
    <property type="entry name" value="PrgH"/>
    <property type="match status" value="1"/>
</dbReference>
<keyword evidence="1" id="KW-1133">Transmembrane helix</keyword>
<reference evidence="2 3" key="1">
    <citation type="journal article" date="2013" name="Syst. Appl. Microbiol.">
        <title>Phylogenetic position and virulence apparatus of the pear flower necrosis pathogen Erwinia piriflorinigrans CFBP 5888T as assessed by comparative genomics.</title>
        <authorList>
            <person name="Smits T.H."/>
            <person name="Rezzonico F."/>
            <person name="Lopez M.M."/>
            <person name="Blom J."/>
            <person name="Goesmann A."/>
            <person name="Frey J.E."/>
            <person name="Duffy B."/>
        </authorList>
    </citation>
    <scope>NUCLEOTIDE SEQUENCE [LARGE SCALE GENOMIC DNA]</scope>
    <source>
        <strain evidence="3">CFBP5888</strain>
    </source>
</reference>
<dbReference type="Proteomes" id="UP000018217">
    <property type="component" value="Unassembled WGS sequence"/>
</dbReference>
<dbReference type="OrthoDB" id="9035799at2"/>
<dbReference type="Gene3D" id="3.30.70.1770">
    <property type="match status" value="1"/>
</dbReference>
<protein>
    <submittedName>
        <fullName evidence="2">Type III secretion system protein PrgH/EprH</fullName>
    </submittedName>
</protein>
<dbReference type="STRING" id="1161919.EPIR_0857"/>
<dbReference type="InterPro" id="IPR019029">
    <property type="entry name" value="T3SS_PrgH/EprH-like"/>
</dbReference>
<name>V5Z5L5_9GAMM</name>
<keyword evidence="1" id="KW-0472">Membrane</keyword>
<dbReference type="GO" id="GO:0016020">
    <property type="term" value="C:membrane"/>
    <property type="evidence" value="ECO:0007669"/>
    <property type="project" value="InterPro"/>
</dbReference>
<dbReference type="Gene3D" id="2.60.200.20">
    <property type="match status" value="1"/>
</dbReference>
<feature type="transmembrane region" description="Helical" evidence="1">
    <location>
        <begin position="172"/>
        <end position="191"/>
    </location>
</feature>
<dbReference type="Gene3D" id="3.30.70.1780">
    <property type="match status" value="1"/>
</dbReference>
<dbReference type="InterPro" id="IPR013387">
    <property type="entry name" value="T3SS_PrgH/EprH"/>
</dbReference>
<organism evidence="2 3">
    <name type="scientific">Erwinia piriflorinigrans CFBP 5888</name>
    <dbReference type="NCBI Taxonomy" id="1161919"/>
    <lineage>
        <taxon>Bacteria</taxon>
        <taxon>Pseudomonadati</taxon>
        <taxon>Pseudomonadota</taxon>
        <taxon>Gammaproteobacteria</taxon>
        <taxon>Enterobacterales</taxon>
        <taxon>Erwiniaceae</taxon>
        <taxon>Erwinia</taxon>
    </lineage>
</organism>
<evidence type="ECO:0000256" key="1">
    <source>
        <dbReference type="SAM" id="Phobius"/>
    </source>
</evidence>
<keyword evidence="1" id="KW-0812">Transmembrane</keyword>
<sequence length="421" mass="48034">MNTMPEEMPDTFMPDKIQPNYSLKILFGPMYGCELHLTADDYFLLINPALSLQDKTIPLESSHHHAAHYSINTLYIPSDSASPNITLYLSGTSDSDESRRFHIEVSDASGSYDSMIAENQVVTIGPIRFALKRSDEIWSDEIKNFNQPTASNIVLNERKSAVLLKKRKIRTIISAIFLMATLLASASLIWFSKFESQQRVLTLSESLAGAPSPLYIVKARDKQDIYVLAHNFQEMEWAKEALFKLKTKPDVIPVWLKEQRLTVVARLQHSGHPVIQIDYSKPQNPLLSVYRQLSKLEEASLKNAVLQYIPFALDVGVKTRTKKQLLQDARQGLERLHIPYRQTTTATGYGLIVRDALSDSTLSSLKHLINEFNHKWGNSIISFSINLDENWLKDKSYLDSSNGYLFMNPRHWYFPLNHGNF</sequence>
<accession>V5Z5L5</accession>
<dbReference type="AlphaFoldDB" id="V5Z5L5"/>
<dbReference type="Pfam" id="PF09480">
    <property type="entry name" value="PrgH"/>
    <property type="match status" value="1"/>
</dbReference>
<dbReference type="EMBL" id="CAHS01000011">
    <property type="protein sequence ID" value="CCG86222.1"/>
    <property type="molecule type" value="Genomic_DNA"/>
</dbReference>
<proteinExistence type="predicted"/>
<evidence type="ECO:0000313" key="3">
    <source>
        <dbReference type="Proteomes" id="UP000018217"/>
    </source>
</evidence>
<gene>
    <name evidence="2" type="primary">prgH</name>
    <name evidence="2" type="ORF">EPIR_0857</name>
</gene>
<comment type="caution">
    <text evidence="2">The sequence shown here is derived from an EMBL/GenBank/DDBJ whole genome shotgun (WGS) entry which is preliminary data.</text>
</comment>
<keyword evidence="3" id="KW-1185">Reference proteome</keyword>